<evidence type="ECO:0000313" key="5">
    <source>
        <dbReference type="Proteomes" id="UP000278756"/>
    </source>
</evidence>
<dbReference type="EMBL" id="AP018827">
    <property type="protein sequence ID" value="BBF80637.1"/>
    <property type="molecule type" value="Genomic_DNA"/>
</dbReference>
<keyword evidence="2" id="KW-0732">Signal</keyword>
<evidence type="ECO:0000259" key="3">
    <source>
        <dbReference type="PROSITE" id="PS50222"/>
    </source>
</evidence>
<feature type="signal peptide" evidence="2">
    <location>
        <begin position="1"/>
        <end position="22"/>
    </location>
</feature>
<dbReference type="SUPFAM" id="SSF47473">
    <property type="entry name" value="EF-hand"/>
    <property type="match status" value="1"/>
</dbReference>
<dbReference type="Pfam" id="PF13202">
    <property type="entry name" value="EF-hand_5"/>
    <property type="match status" value="2"/>
</dbReference>
<protein>
    <recommendedName>
        <fullName evidence="3">EF-hand domain-containing protein</fullName>
    </recommendedName>
</protein>
<name>A0A3G9G1Q8_9CAUL</name>
<feature type="chain" id="PRO_5018170776" description="EF-hand domain-containing protein" evidence="2">
    <location>
        <begin position="23"/>
        <end position="106"/>
    </location>
</feature>
<dbReference type="InterPro" id="IPR018247">
    <property type="entry name" value="EF_Hand_1_Ca_BS"/>
</dbReference>
<dbReference type="GO" id="GO:0005509">
    <property type="term" value="F:calcium ion binding"/>
    <property type="evidence" value="ECO:0007669"/>
    <property type="project" value="InterPro"/>
</dbReference>
<dbReference type="Proteomes" id="UP000278756">
    <property type="component" value="Chromosome 1"/>
</dbReference>
<evidence type="ECO:0000313" key="4">
    <source>
        <dbReference type="EMBL" id="BBF80637.1"/>
    </source>
</evidence>
<reference evidence="5" key="2">
    <citation type="journal article" date="2017" name="Plant Physiol. Biochem.">
        <title>Differential oxidative and antioxidative response of duckweed Lemna minor toward plant growth promoting/inhibiting bacteria.</title>
        <authorList>
            <person name="Ishizawa H."/>
            <person name="Kuroda M."/>
            <person name="Morikawa M."/>
            <person name="Ike M."/>
        </authorList>
    </citation>
    <scope>NUCLEOTIDE SEQUENCE [LARGE SCALE GENOMIC DNA]</scope>
    <source>
        <strain evidence="5">M6</strain>
    </source>
</reference>
<reference evidence="5" key="1">
    <citation type="journal article" date="2017" name="Biotechnol. Biofuels">
        <title>Evaluation of environmental bacterial communities as a factor affecting the growth of duckweed Lemna minor.</title>
        <authorList>
            <person name="Ishizawa H."/>
            <person name="Kuroda M."/>
            <person name="Morikawa M."/>
            <person name="Ike M."/>
        </authorList>
    </citation>
    <scope>NUCLEOTIDE SEQUENCE [LARGE SCALE GENOMIC DNA]</scope>
    <source>
        <strain evidence="5">M6</strain>
    </source>
</reference>
<dbReference type="InterPro" id="IPR011992">
    <property type="entry name" value="EF-hand-dom_pair"/>
</dbReference>
<feature type="domain" description="EF-hand" evidence="3">
    <location>
        <begin position="65"/>
        <end position="100"/>
    </location>
</feature>
<proteinExistence type="predicted"/>
<dbReference type="PROSITE" id="PS50222">
    <property type="entry name" value="EF_HAND_2"/>
    <property type="match status" value="1"/>
</dbReference>
<dbReference type="PROSITE" id="PS00018">
    <property type="entry name" value="EF_HAND_1"/>
    <property type="match status" value="1"/>
</dbReference>
<sequence length="106" mass="12549">MRPVVFSLMAAGLIMAASPVFAQATLWQERMQEHRKRADEMRDKFEERLFKRTDANQDNFISREEFLKQANERFDRLDVNKDGKLSREEVRAELKGPKRPPEPKDK</sequence>
<gene>
    <name evidence="4" type="ORF">EM6_1222</name>
</gene>
<dbReference type="Gene3D" id="1.10.238.10">
    <property type="entry name" value="EF-hand"/>
    <property type="match status" value="2"/>
</dbReference>
<dbReference type="RefSeq" id="WP_126421083.1">
    <property type="nucleotide sequence ID" value="NZ_AP018827.1"/>
</dbReference>
<evidence type="ECO:0000256" key="2">
    <source>
        <dbReference type="SAM" id="SignalP"/>
    </source>
</evidence>
<dbReference type="OrthoDB" id="113323at2"/>
<feature type="region of interest" description="Disordered" evidence="1">
    <location>
        <begin position="78"/>
        <end position="106"/>
    </location>
</feature>
<dbReference type="InterPro" id="IPR002048">
    <property type="entry name" value="EF_hand_dom"/>
</dbReference>
<accession>A0A3G9G1Q8</accession>
<organism evidence="4 5">
    <name type="scientific">Asticcacaulis excentricus</name>
    <dbReference type="NCBI Taxonomy" id="78587"/>
    <lineage>
        <taxon>Bacteria</taxon>
        <taxon>Pseudomonadati</taxon>
        <taxon>Pseudomonadota</taxon>
        <taxon>Alphaproteobacteria</taxon>
        <taxon>Caulobacterales</taxon>
        <taxon>Caulobacteraceae</taxon>
        <taxon>Asticcacaulis</taxon>
    </lineage>
</organism>
<dbReference type="AlphaFoldDB" id="A0A3G9G1Q8"/>
<evidence type="ECO:0000256" key="1">
    <source>
        <dbReference type="SAM" id="MobiDB-lite"/>
    </source>
</evidence>